<feature type="compositionally biased region" description="Polar residues" evidence="15">
    <location>
        <begin position="1"/>
        <end position="32"/>
    </location>
</feature>
<feature type="region of interest" description="Disordered" evidence="15">
    <location>
        <begin position="1084"/>
        <end position="1149"/>
    </location>
</feature>
<keyword evidence="8 13" id="KW-0067">ATP-binding</keyword>
<evidence type="ECO:0000256" key="9">
    <source>
        <dbReference type="ARBA" id="ARBA00023054"/>
    </source>
</evidence>
<comment type="subcellular location">
    <subcellularLocation>
        <location evidence="1">Cytoplasm</location>
        <location evidence="1">Cytoskeleton</location>
    </subcellularLocation>
</comment>
<keyword evidence="10 13" id="KW-0505">Motor protein</keyword>
<feature type="region of interest" description="Disordered" evidence="15">
    <location>
        <begin position="895"/>
        <end position="919"/>
    </location>
</feature>
<dbReference type="InterPro" id="IPR047149">
    <property type="entry name" value="KIF11-like"/>
</dbReference>
<evidence type="ECO:0000256" key="1">
    <source>
        <dbReference type="ARBA" id="ARBA00004245"/>
    </source>
</evidence>
<dbReference type="FunFam" id="3.40.850.10:FF:000051">
    <property type="entry name" value="Kinesin-like protein bimC"/>
    <property type="match status" value="1"/>
</dbReference>
<evidence type="ECO:0000256" key="5">
    <source>
        <dbReference type="ARBA" id="ARBA00022701"/>
    </source>
</evidence>
<feature type="compositionally biased region" description="Low complexity" evidence="15">
    <location>
        <begin position="1084"/>
        <end position="1096"/>
    </location>
</feature>
<dbReference type="Proteomes" id="UP000053477">
    <property type="component" value="Unassembled WGS sequence"/>
</dbReference>
<evidence type="ECO:0000256" key="3">
    <source>
        <dbReference type="ARBA" id="ARBA00022553"/>
    </source>
</evidence>
<keyword evidence="2" id="KW-0963">Cytoplasm</keyword>
<proteinExistence type="inferred from homology"/>
<dbReference type="InParanoid" id="A0A0H2RGH0"/>
<comment type="similarity">
    <text evidence="13">Belongs to the TRAFAC class myosin-kinesin ATPase superfamily. Kinesin family.</text>
</comment>
<dbReference type="PANTHER" id="PTHR47970">
    <property type="entry name" value="KINESIN-LIKE PROTEIN KIF11"/>
    <property type="match status" value="1"/>
</dbReference>
<keyword evidence="7" id="KW-0498">Mitosis</keyword>
<evidence type="ECO:0000313" key="18">
    <source>
        <dbReference type="Proteomes" id="UP000053477"/>
    </source>
</evidence>
<evidence type="ECO:0000256" key="2">
    <source>
        <dbReference type="ARBA" id="ARBA00022490"/>
    </source>
</evidence>
<dbReference type="GO" id="GO:0072686">
    <property type="term" value="C:mitotic spindle"/>
    <property type="evidence" value="ECO:0007669"/>
    <property type="project" value="TreeGrafter"/>
</dbReference>
<feature type="coiled-coil region" evidence="14">
    <location>
        <begin position="761"/>
        <end position="864"/>
    </location>
</feature>
<gene>
    <name evidence="17" type="ORF">SCHPADRAFT_916285</name>
</gene>
<dbReference type="PRINTS" id="PR00380">
    <property type="entry name" value="KINESINHEAVY"/>
</dbReference>
<dbReference type="GO" id="GO:0008574">
    <property type="term" value="F:plus-end-directed microtubule motor activity"/>
    <property type="evidence" value="ECO:0007669"/>
    <property type="project" value="TreeGrafter"/>
</dbReference>
<name>A0A0H2RGH0_9AGAM</name>
<keyword evidence="5" id="KW-0493">Microtubule</keyword>
<dbReference type="EMBL" id="KQ086020">
    <property type="protein sequence ID" value="KLO10672.1"/>
    <property type="molecule type" value="Genomic_DNA"/>
</dbReference>
<reference evidence="17 18" key="1">
    <citation type="submission" date="2015-04" db="EMBL/GenBank/DDBJ databases">
        <title>Complete genome sequence of Schizopora paradoxa KUC8140, a cosmopolitan wood degrader in East Asia.</title>
        <authorList>
            <consortium name="DOE Joint Genome Institute"/>
            <person name="Min B."/>
            <person name="Park H."/>
            <person name="Jang Y."/>
            <person name="Kim J.-J."/>
            <person name="Kim K.H."/>
            <person name="Pangilinan J."/>
            <person name="Lipzen A."/>
            <person name="Riley R."/>
            <person name="Grigoriev I.V."/>
            <person name="Spatafora J.W."/>
            <person name="Choi I.-G."/>
        </authorList>
    </citation>
    <scope>NUCLEOTIDE SEQUENCE [LARGE SCALE GENOMIC DNA]</scope>
    <source>
        <strain evidence="17 18">KUC8140</strain>
    </source>
</reference>
<feature type="coiled-coil region" evidence="14">
    <location>
        <begin position="457"/>
        <end position="549"/>
    </location>
</feature>
<keyword evidence="18" id="KW-1185">Reference proteome</keyword>
<dbReference type="InterPro" id="IPR027417">
    <property type="entry name" value="P-loop_NTPase"/>
</dbReference>
<feature type="domain" description="Kinesin motor" evidence="16">
    <location>
        <begin position="78"/>
        <end position="441"/>
    </location>
</feature>
<dbReference type="Pfam" id="PF00225">
    <property type="entry name" value="Kinesin"/>
    <property type="match status" value="1"/>
</dbReference>
<dbReference type="SUPFAM" id="SSF52540">
    <property type="entry name" value="P-loop containing nucleoside triphosphate hydrolases"/>
    <property type="match status" value="1"/>
</dbReference>
<dbReference type="GO" id="GO:0007018">
    <property type="term" value="P:microtubule-based movement"/>
    <property type="evidence" value="ECO:0007669"/>
    <property type="project" value="InterPro"/>
</dbReference>
<dbReference type="InterPro" id="IPR025901">
    <property type="entry name" value="Kinesin-assoc_MT-bd_dom"/>
</dbReference>
<dbReference type="GO" id="GO:0005634">
    <property type="term" value="C:nucleus"/>
    <property type="evidence" value="ECO:0007669"/>
    <property type="project" value="TreeGrafter"/>
</dbReference>
<sequence length="1149" mass="127012">MATRRIVSSSKGRLATTATASTTNGLAPSGSNIAVPRPRSVLAKSVPSNKEHDESDEQLEEGTSKKSTQATGDSSELNIKVVLRCRKRSEKEIAEGSPIIVQTDGARGDHVTIDAGTPVTNLGVYSLPNLRTYTFDIVFGAEADQPSVYKDVVQPMVEEVMMGYNCTLFAYGQTGTGKTYTMQGDVKLSRLGKPTLNAGMIPRAMCQLFQDLEASGSEFSVKVSYVELYNEELRDLLANDAPLPSGTPQASGSSKANPPVLKLYEDSNKKGVSIQGLNEHYVNDFGNAMDLLLKGSERRQIAATNINAYSSRSHSVFSITVCIKEIASLGDGLYKVGKFNLVDLAGSENVGKSGAEHKQLNEAGMINKSLLSLGRVITALQNQKKEKNVHIPYRDSKLTRLLQDSLGGRTKTCIIATISPARSNVEETLSTLEYAIRANSIVNRPEINQRLPRNALLKDFIAEIDRLKSDLMAAREKNGIFMAQETLEEMRIEAELRQTELEEARKQVEIVDNELRAKREEFEHCMSLLSDANAELKSTQLTLEEREVELATLDIKLNDTRTALGEESFVRGAHAATEEELDTIAHGLRTVASQSTSDATGLLEALGRKVAHFKASSSTVSENAKKIDGDVERLLQVIDESHSSSQQYAKQISIKSKAFGDKSSQALSAQSASFEEKLGQLQESLDQVSRNEEESAKSIQRINGIVNDVREESQKFFEKWRKIGQASVEAFGVVVGGVIECAEGALDKERKAAEQQRTLASRVANEEIARLRNLVDDLKDHIEQERKASLKARDDIIKNVSSLLVDFAEKRDESLRKAVADVKEESDEAVKALSSYKNEQTRFADDAVARVEAFEEEIAKCSKEVVDSRDSAIMDLDDVEFTLKSSLEKASSTVAEAIGSQSEQTRKQNQSLESSLPDSYSSIEFERECEARRMRVRTINKITEEVQTTLEDSVAFNNDMVSDINDHSSGLSYDSQTLLSQNEEFAASSTMHISHIRQQNGVIMTESSKDIPVTGSTPRKRKWQYVEKWERTRPREELLSEFRLEHGQRMSDAPQVETQIEDNVGNSDAASVDVKIEEEEMMWSTRTMSSTRSTSENSDPSPIGMPLPQASKLAKLKPTASSKTALGSRLLRDRPVNIVDTRANAKRRR</sequence>
<dbReference type="GO" id="GO:0005524">
    <property type="term" value="F:ATP binding"/>
    <property type="evidence" value="ECO:0007669"/>
    <property type="project" value="UniProtKB-UniRule"/>
</dbReference>
<keyword evidence="4" id="KW-0132">Cell division</keyword>
<evidence type="ECO:0000256" key="14">
    <source>
        <dbReference type="SAM" id="Coils"/>
    </source>
</evidence>
<dbReference type="OrthoDB" id="3176171at2759"/>
<dbReference type="PANTHER" id="PTHR47970:SF12">
    <property type="entry name" value="KINESIN FAMILY MEMBER 11"/>
    <property type="match status" value="1"/>
</dbReference>
<evidence type="ECO:0000256" key="4">
    <source>
        <dbReference type="ARBA" id="ARBA00022618"/>
    </source>
</evidence>
<evidence type="ECO:0000256" key="15">
    <source>
        <dbReference type="SAM" id="MobiDB-lite"/>
    </source>
</evidence>
<dbReference type="Gene3D" id="3.40.850.10">
    <property type="entry name" value="Kinesin motor domain"/>
    <property type="match status" value="1"/>
</dbReference>
<dbReference type="SMART" id="SM00129">
    <property type="entry name" value="KISc"/>
    <property type="match status" value="1"/>
</dbReference>
<feature type="compositionally biased region" description="Polar residues" evidence="15">
    <location>
        <begin position="895"/>
        <end position="910"/>
    </location>
</feature>
<evidence type="ECO:0000313" key="17">
    <source>
        <dbReference type="EMBL" id="KLO10672.1"/>
    </source>
</evidence>
<evidence type="ECO:0000256" key="12">
    <source>
        <dbReference type="ARBA" id="ARBA00023306"/>
    </source>
</evidence>
<protein>
    <submittedName>
        <fullName evidence="17">Kinesin-domain-containing protein</fullName>
    </submittedName>
</protein>
<evidence type="ECO:0000259" key="16">
    <source>
        <dbReference type="PROSITE" id="PS50067"/>
    </source>
</evidence>
<evidence type="ECO:0000256" key="7">
    <source>
        <dbReference type="ARBA" id="ARBA00022776"/>
    </source>
</evidence>
<accession>A0A0H2RGH0</accession>
<dbReference type="FunCoup" id="A0A0H2RGH0">
    <property type="interactions" value="593"/>
</dbReference>
<dbReference type="PROSITE" id="PS50067">
    <property type="entry name" value="KINESIN_MOTOR_2"/>
    <property type="match status" value="1"/>
</dbReference>
<dbReference type="GO" id="GO:0051301">
    <property type="term" value="P:cell division"/>
    <property type="evidence" value="ECO:0007669"/>
    <property type="project" value="UniProtKB-KW"/>
</dbReference>
<dbReference type="Pfam" id="PF13931">
    <property type="entry name" value="Microtub_bind"/>
    <property type="match status" value="1"/>
</dbReference>
<dbReference type="InterPro" id="IPR036961">
    <property type="entry name" value="Kinesin_motor_dom_sf"/>
</dbReference>
<feature type="region of interest" description="Disordered" evidence="15">
    <location>
        <begin position="1"/>
        <end position="73"/>
    </location>
</feature>
<keyword evidence="11" id="KW-0206">Cytoskeleton</keyword>
<dbReference type="AlphaFoldDB" id="A0A0H2RGH0"/>
<keyword evidence="9 14" id="KW-0175">Coiled coil</keyword>
<keyword evidence="3" id="KW-0597">Phosphoprotein</keyword>
<evidence type="ECO:0000256" key="11">
    <source>
        <dbReference type="ARBA" id="ARBA00023212"/>
    </source>
</evidence>
<organism evidence="17 18">
    <name type="scientific">Schizopora paradoxa</name>
    <dbReference type="NCBI Taxonomy" id="27342"/>
    <lineage>
        <taxon>Eukaryota</taxon>
        <taxon>Fungi</taxon>
        <taxon>Dikarya</taxon>
        <taxon>Basidiomycota</taxon>
        <taxon>Agaricomycotina</taxon>
        <taxon>Agaricomycetes</taxon>
        <taxon>Hymenochaetales</taxon>
        <taxon>Schizoporaceae</taxon>
        <taxon>Schizopora</taxon>
    </lineage>
</organism>
<evidence type="ECO:0000256" key="8">
    <source>
        <dbReference type="ARBA" id="ARBA00022840"/>
    </source>
</evidence>
<keyword evidence="12" id="KW-0131">Cell cycle</keyword>
<dbReference type="PROSITE" id="PS00411">
    <property type="entry name" value="KINESIN_MOTOR_1"/>
    <property type="match status" value="1"/>
</dbReference>
<dbReference type="InterPro" id="IPR019821">
    <property type="entry name" value="Kinesin_motor_CS"/>
</dbReference>
<keyword evidence="6 13" id="KW-0547">Nucleotide-binding</keyword>
<dbReference type="InterPro" id="IPR001752">
    <property type="entry name" value="Kinesin_motor_dom"/>
</dbReference>
<evidence type="ECO:0000256" key="13">
    <source>
        <dbReference type="PROSITE-ProRule" id="PRU00283"/>
    </source>
</evidence>
<dbReference type="GO" id="GO:0008017">
    <property type="term" value="F:microtubule binding"/>
    <property type="evidence" value="ECO:0007669"/>
    <property type="project" value="InterPro"/>
</dbReference>
<dbReference type="STRING" id="27342.A0A0H2RGH0"/>
<dbReference type="GO" id="GO:0000073">
    <property type="term" value="P:initial mitotic spindle pole body separation"/>
    <property type="evidence" value="ECO:0007669"/>
    <property type="project" value="UniProtKB-ARBA"/>
</dbReference>
<feature type="binding site" evidence="13">
    <location>
        <begin position="172"/>
        <end position="179"/>
    </location>
    <ligand>
        <name>ATP</name>
        <dbReference type="ChEBI" id="CHEBI:30616"/>
    </ligand>
</feature>
<evidence type="ECO:0000256" key="10">
    <source>
        <dbReference type="ARBA" id="ARBA00023175"/>
    </source>
</evidence>
<evidence type="ECO:0000256" key="6">
    <source>
        <dbReference type="ARBA" id="ARBA00022741"/>
    </source>
</evidence>
<dbReference type="GO" id="GO:0005876">
    <property type="term" value="C:spindle microtubule"/>
    <property type="evidence" value="ECO:0007669"/>
    <property type="project" value="TreeGrafter"/>
</dbReference>